<dbReference type="EMBL" id="VUJU01016266">
    <property type="protein sequence ID" value="KAF0689861.1"/>
    <property type="molecule type" value="Genomic_DNA"/>
</dbReference>
<accession>A0A6G0VJC4</accession>
<gene>
    <name evidence="1" type="ORF">FWK35_00039129</name>
</gene>
<sequence>MSLVYELRDQTKIYLIGDVLNQIIGSKLPSNMQVFKVLFYNCRKLKLNVRQLHFSFKRNNYILGKSANTNKRFSTLY</sequence>
<comment type="caution">
    <text evidence="1">The sequence shown here is derived from an EMBL/GenBank/DDBJ whole genome shotgun (WGS) entry which is preliminary data.</text>
</comment>
<name>A0A6G0VJC4_APHCR</name>
<evidence type="ECO:0000313" key="1">
    <source>
        <dbReference type="EMBL" id="KAF0689861.1"/>
    </source>
</evidence>
<dbReference type="Proteomes" id="UP000478052">
    <property type="component" value="Unassembled WGS sequence"/>
</dbReference>
<reference evidence="1 2" key="1">
    <citation type="submission" date="2019-08" db="EMBL/GenBank/DDBJ databases">
        <title>Whole genome of Aphis craccivora.</title>
        <authorList>
            <person name="Voronova N.V."/>
            <person name="Shulinski R.S."/>
            <person name="Bandarenka Y.V."/>
            <person name="Zhorov D.G."/>
            <person name="Warner D."/>
        </authorList>
    </citation>
    <scope>NUCLEOTIDE SEQUENCE [LARGE SCALE GENOMIC DNA]</scope>
    <source>
        <strain evidence="1">180601</strain>
        <tissue evidence="1">Whole Body</tissue>
    </source>
</reference>
<dbReference type="OrthoDB" id="8044640at2759"/>
<dbReference type="AlphaFoldDB" id="A0A6G0VJC4"/>
<organism evidence="1 2">
    <name type="scientific">Aphis craccivora</name>
    <name type="common">Cowpea aphid</name>
    <dbReference type="NCBI Taxonomy" id="307492"/>
    <lineage>
        <taxon>Eukaryota</taxon>
        <taxon>Metazoa</taxon>
        <taxon>Ecdysozoa</taxon>
        <taxon>Arthropoda</taxon>
        <taxon>Hexapoda</taxon>
        <taxon>Insecta</taxon>
        <taxon>Pterygota</taxon>
        <taxon>Neoptera</taxon>
        <taxon>Paraneoptera</taxon>
        <taxon>Hemiptera</taxon>
        <taxon>Sternorrhyncha</taxon>
        <taxon>Aphidomorpha</taxon>
        <taxon>Aphidoidea</taxon>
        <taxon>Aphididae</taxon>
        <taxon>Aphidini</taxon>
        <taxon>Aphis</taxon>
        <taxon>Aphis</taxon>
    </lineage>
</organism>
<proteinExistence type="predicted"/>
<keyword evidence="2" id="KW-1185">Reference proteome</keyword>
<evidence type="ECO:0000313" key="2">
    <source>
        <dbReference type="Proteomes" id="UP000478052"/>
    </source>
</evidence>
<protein>
    <submittedName>
        <fullName evidence="1">Uncharacterized protein</fullName>
    </submittedName>
</protein>